<name>A0A6C0KC50_9ZZZZ</name>
<sequence length="484" mass="54887">MTTECPICAECFTKVLRRPVDCGACDFSACRECTQRFLVSTPSEPQCMSCKAQWNMSFLRANTTATFIDGPFKEHRKKMIWEREQSRLPDTQADIMEENRIAIRKRELWAEVCILKDPKRNPQLADLHELEATVKNLRRVHNAAVQVAENAYYHVHPKKAKKQFIRGCCGEDCSGFLDDKWNCGICSADSCRKCLAYLLDVTDHECNDDDVATAQMIAKECKACPGCATMITKIDGCDQMWCPECHVAFSWVLGTIEKGHIHNPHYFQHLRNASATGEIPRDAGRRNEGCDGLPGIPFWRQPDLLANGVRVMLTPTQIAQDYPIAKIQNTVCSALRLAYHIQNVELAARGRFGPSPADPFDTQRRDYLGKKVTKKAFVDSTIRTETRHAIQFENRQVLQTLCTVIGDIVRKSTHSVELSVWEAAKAEVEKLVRFTNEAFRAIPDIYKVCHYLEVDERLSLIKCSLKKGKPVCYHLGDLDLTINI</sequence>
<reference evidence="1" key="1">
    <citation type="journal article" date="2020" name="Nature">
        <title>Giant virus diversity and host interactions through global metagenomics.</title>
        <authorList>
            <person name="Schulz F."/>
            <person name="Roux S."/>
            <person name="Paez-Espino D."/>
            <person name="Jungbluth S."/>
            <person name="Walsh D.A."/>
            <person name="Denef V.J."/>
            <person name="McMahon K.D."/>
            <person name="Konstantinidis K.T."/>
            <person name="Eloe-Fadrosh E.A."/>
            <person name="Kyrpides N.C."/>
            <person name="Woyke T."/>
        </authorList>
    </citation>
    <scope>NUCLEOTIDE SEQUENCE</scope>
    <source>
        <strain evidence="1">GVMAG-S-1102113-118</strain>
    </source>
</reference>
<proteinExistence type="predicted"/>
<dbReference type="EMBL" id="MN740839">
    <property type="protein sequence ID" value="QHU14297.1"/>
    <property type="molecule type" value="Genomic_DNA"/>
</dbReference>
<accession>A0A6C0KC50</accession>
<evidence type="ECO:0000313" key="1">
    <source>
        <dbReference type="EMBL" id="QHU14297.1"/>
    </source>
</evidence>
<protein>
    <recommendedName>
        <fullName evidence="2">RING-type domain-containing protein</fullName>
    </recommendedName>
</protein>
<dbReference type="Gene3D" id="1.20.120.1750">
    <property type="match status" value="1"/>
</dbReference>
<dbReference type="SUPFAM" id="SSF57850">
    <property type="entry name" value="RING/U-box"/>
    <property type="match status" value="1"/>
</dbReference>
<evidence type="ECO:0008006" key="2">
    <source>
        <dbReference type="Google" id="ProtNLM"/>
    </source>
</evidence>
<dbReference type="AlphaFoldDB" id="A0A6C0KC50"/>
<organism evidence="1">
    <name type="scientific">viral metagenome</name>
    <dbReference type="NCBI Taxonomy" id="1070528"/>
    <lineage>
        <taxon>unclassified sequences</taxon>
        <taxon>metagenomes</taxon>
        <taxon>organismal metagenomes</taxon>
    </lineage>
</organism>